<keyword evidence="2" id="KW-1185">Reference proteome</keyword>
<name>A0A1I4UUZ8_9PROT</name>
<sequence>MAKLMRNTLLLAKIEASAGVDPVPTAGSNSILCRVTNPQPVVAQFVERNNIKPYFGNKGKVQVSAYSEIEIEVEIAAAGAAGTAPKFGSLLRACAFSETISAGVSVVYAPVSSSLESITIYFYLDGVLHKMTNCRGTVTFDLNARNIPVMKFKFTGIYSTPTDTAVPGGSDFSGFKTPFAVNKLNTPTLALHGIAVALDTLSLAMNNDVKYRNLVNSEDVIMVDRNPNGSASIEMTSVATKGWHGVAQAGTLAALQVVHGSGAGNIVQFDAPKVQINDPQYNDQDGIAMLNIGLQLQPNAGNDELIITVK</sequence>
<reference evidence="2" key="1">
    <citation type="submission" date="2016-10" db="EMBL/GenBank/DDBJ databases">
        <authorList>
            <person name="Varghese N."/>
            <person name="Submissions S."/>
        </authorList>
    </citation>
    <scope>NUCLEOTIDE SEQUENCE [LARGE SCALE GENOMIC DNA]</scope>
    <source>
        <strain evidence="2">Nm44</strain>
    </source>
</reference>
<evidence type="ECO:0000313" key="1">
    <source>
        <dbReference type="EMBL" id="SFM92809.1"/>
    </source>
</evidence>
<organism evidence="1 2">
    <name type="scientific">Nitrosomonas communis</name>
    <dbReference type="NCBI Taxonomy" id="44574"/>
    <lineage>
        <taxon>Bacteria</taxon>
        <taxon>Pseudomonadati</taxon>
        <taxon>Pseudomonadota</taxon>
        <taxon>Betaproteobacteria</taxon>
        <taxon>Nitrosomonadales</taxon>
        <taxon>Nitrosomonadaceae</taxon>
        <taxon>Nitrosomonas</taxon>
    </lineage>
</organism>
<dbReference type="Pfam" id="PF18906">
    <property type="entry name" value="Phage_tube_2"/>
    <property type="match status" value="1"/>
</dbReference>
<dbReference type="Proteomes" id="UP000183287">
    <property type="component" value="Unassembled WGS sequence"/>
</dbReference>
<dbReference type="EMBL" id="FOUB01000071">
    <property type="protein sequence ID" value="SFM92809.1"/>
    <property type="molecule type" value="Genomic_DNA"/>
</dbReference>
<dbReference type="OrthoDB" id="6147138at2"/>
<accession>A0A1I4UUZ8</accession>
<evidence type="ECO:0000313" key="2">
    <source>
        <dbReference type="Proteomes" id="UP000183287"/>
    </source>
</evidence>
<dbReference type="AlphaFoldDB" id="A0A1I4UUZ8"/>
<proteinExistence type="predicted"/>
<protein>
    <submittedName>
        <fullName evidence="1">Uncharacterized protein</fullName>
    </submittedName>
</protein>
<gene>
    <name evidence="1" type="ORF">SAMN05421863_107111</name>
</gene>
<dbReference type="InterPro" id="IPR044000">
    <property type="entry name" value="Phage_tube_2"/>
</dbReference>
<dbReference type="RefSeq" id="WP_074906833.1">
    <property type="nucleotide sequence ID" value="NZ_FOUB01000071.1"/>
</dbReference>